<feature type="region of interest" description="Disordered" evidence="1">
    <location>
        <begin position="78"/>
        <end position="98"/>
    </location>
</feature>
<proteinExistence type="predicted"/>
<gene>
    <name evidence="3" type="ORF">T4D_16634</name>
</gene>
<evidence type="ECO:0000313" key="3">
    <source>
        <dbReference type="EMBL" id="KRY87614.1"/>
    </source>
</evidence>
<sequence length="124" mass="13792">MYWIDMKRKMTSQKGGHRTKFFFIHLTSVVAVVGFVVQISLLNEGKINCTIAIVIVLASSSRGTVGLNVHNKGRCPAGQRPNAPCLVDRPTDSSTDRPIPFLSLHSSVLIHKHDDDDHGHHQRQ</sequence>
<evidence type="ECO:0000256" key="1">
    <source>
        <dbReference type="SAM" id="MobiDB-lite"/>
    </source>
</evidence>
<evidence type="ECO:0000256" key="2">
    <source>
        <dbReference type="SAM" id="Phobius"/>
    </source>
</evidence>
<dbReference type="Proteomes" id="UP000054995">
    <property type="component" value="Unassembled WGS sequence"/>
</dbReference>
<keyword evidence="2" id="KW-0812">Transmembrane</keyword>
<reference evidence="3 4" key="1">
    <citation type="submission" date="2015-01" db="EMBL/GenBank/DDBJ databases">
        <title>Evolution of Trichinella species and genotypes.</title>
        <authorList>
            <person name="Korhonen P.K."/>
            <person name="Edoardo P."/>
            <person name="Giuseppe L.R."/>
            <person name="Gasser R.B."/>
        </authorList>
    </citation>
    <scope>NUCLEOTIDE SEQUENCE [LARGE SCALE GENOMIC DNA]</scope>
    <source>
        <strain evidence="3">ISS470</strain>
    </source>
</reference>
<feature type="transmembrane region" description="Helical" evidence="2">
    <location>
        <begin position="21"/>
        <end position="41"/>
    </location>
</feature>
<organism evidence="3 4">
    <name type="scientific">Trichinella pseudospiralis</name>
    <name type="common">Parasitic roundworm</name>
    <dbReference type="NCBI Taxonomy" id="6337"/>
    <lineage>
        <taxon>Eukaryota</taxon>
        <taxon>Metazoa</taxon>
        <taxon>Ecdysozoa</taxon>
        <taxon>Nematoda</taxon>
        <taxon>Enoplea</taxon>
        <taxon>Dorylaimia</taxon>
        <taxon>Trichinellida</taxon>
        <taxon>Trichinellidae</taxon>
        <taxon>Trichinella</taxon>
    </lineage>
</organism>
<keyword evidence="2" id="KW-1133">Transmembrane helix</keyword>
<keyword evidence="2" id="KW-0472">Membrane</keyword>
<evidence type="ECO:0000313" key="4">
    <source>
        <dbReference type="Proteomes" id="UP000054995"/>
    </source>
</evidence>
<dbReference type="AlphaFoldDB" id="A0A0V1FNQ3"/>
<comment type="caution">
    <text evidence="3">The sequence shown here is derived from an EMBL/GenBank/DDBJ whole genome shotgun (WGS) entry which is preliminary data.</text>
</comment>
<accession>A0A0V1FNQ3</accession>
<keyword evidence="4" id="KW-1185">Reference proteome</keyword>
<dbReference type="EMBL" id="JYDT01000053">
    <property type="protein sequence ID" value="KRY87614.1"/>
    <property type="molecule type" value="Genomic_DNA"/>
</dbReference>
<protein>
    <submittedName>
        <fullName evidence="3">Uncharacterized protein</fullName>
    </submittedName>
</protein>
<name>A0A0V1FNQ3_TRIPS</name>